<dbReference type="SUPFAM" id="SSF53448">
    <property type="entry name" value="Nucleotide-diphospho-sugar transferases"/>
    <property type="match status" value="1"/>
</dbReference>
<evidence type="ECO:0000256" key="1">
    <source>
        <dbReference type="SAM" id="Phobius"/>
    </source>
</evidence>
<dbReference type="PANTHER" id="PTHR36851">
    <property type="entry name" value="UNNAMED PRODUCT"/>
    <property type="match status" value="1"/>
</dbReference>
<protein>
    <recommendedName>
        <fullName evidence="4">Glycosyltransferase 2-like domain-containing protein</fullName>
    </recommendedName>
</protein>
<keyword evidence="1" id="KW-1133">Transmembrane helix</keyword>
<dbReference type="Gene3D" id="3.90.550.10">
    <property type="entry name" value="Spore Coat Polysaccharide Biosynthesis Protein SpsA, Chain A"/>
    <property type="match status" value="1"/>
</dbReference>
<gene>
    <name evidence="2" type="ORF">A2855_00080</name>
</gene>
<dbReference type="PANTHER" id="PTHR36851:SF1">
    <property type="entry name" value="GLYCO_TRANS_2-LIKE DOMAIN-CONTAINING PROTEIN"/>
    <property type="match status" value="1"/>
</dbReference>
<reference evidence="2 3" key="1">
    <citation type="journal article" date="2016" name="Nat. Commun.">
        <title>Thousands of microbial genomes shed light on interconnected biogeochemical processes in an aquifer system.</title>
        <authorList>
            <person name="Anantharaman K."/>
            <person name="Brown C.T."/>
            <person name="Hug L.A."/>
            <person name="Sharon I."/>
            <person name="Castelle C.J."/>
            <person name="Probst A.J."/>
            <person name="Thomas B.C."/>
            <person name="Singh A."/>
            <person name="Wilkins M.J."/>
            <person name="Karaoz U."/>
            <person name="Brodie E.L."/>
            <person name="Williams K.H."/>
            <person name="Hubbard S.S."/>
            <person name="Banfield J.F."/>
        </authorList>
    </citation>
    <scope>NUCLEOTIDE SEQUENCE [LARGE SCALE GENOMIC DNA]</scope>
</reference>
<accession>A0A1G2CCR7</accession>
<feature type="transmembrane region" description="Helical" evidence="1">
    <location>
        <begin position="12"/>
        <end position="32"/>
    </location>
</feature>
<dbReference type="STRING" id="1798647.A2855_00080"/>
<name>A0A1G2CCR7_9BACT</name>
<proteinExistence type="predicted"/>
<feature type="transmembrane region" description="Helical" evidence="1">
    <location>
        <begin position="379"/>
        <end position="396"/>
    </location>
</feature>
<evidence type="ECO:0000313" key="2">
    <source>
        <dbReference type="EMBL" id="OGY98460.1"/>
    </source>
</evidence>
<dbReference type="InterPro" id="IPR029044">
    <property type="entry name" value="Nucleotide-diphossugar_trans"/>
</dbReference>
<comment type="caution">
    <text evidence="2">The sequence shown here is derived from an EMBL/GenBank/DDBJ whole genome shotgun (WGS) entry which is preliminary data.</text>
</comment>
<evidence type="ECO:0008006" key="4">
    <source>
        <dbReference type="Google" id="ProtNLM"/>
    </source>
</evidence>
<organism evidence="2 3">
    <name type="scientific">Candidatus Liptonbacteria bacterium RIFCSPHIGHO2_01_FULL_57_28</name>
    <dbReference type="NCBI Taxonomy" id="1798647"/>
    <lineage>
        <taxon>Bacteria</taxon>
        <taxon>Candidatus Liptoniibacteriota</taxon>
    </lineage>
</organism>
<keyword evidence="1" id="KW-0812">Transmembrane</keyword>
<dbReference type="Proteomes" id="UP000179059">
    <property type="component" value="Unassembled WGS sequence"/>
</dbReference>
<feature type="transmembrane region" description="Helical" evidence="1">
    <location>
        <begin position="38"/>
        <end position="58"/>
    </location>
</feature>
<dbReference type="EMBL" id="MHKX01000008">
    <property type="protein sequence ID" value="OGY98460.1"/>
    <property type="molecule type" value="Genomic_DNA"/>
</dbReference>
<evidence type="ECO:0000313" key="3">
    <source>
        <dbReference type="Proteomes" id="UP000179059"/>
    </source>
</evidence>
<keyword evidence="1" id="KW-0472">Membrane</keyword>
<feature type="transmembrane region" description="Helical" evidence="1">
    <location>
        <begin position="416"/>
        <end position="436"/>
    </location>
</feature>
<dbReference type="AlphaFoldDB" id="A0A1G2CCR7"/>
<feature type="transmembrane region" description="Helical" evidence="1">
    <location>
        <begin position="448"/>
        <end position="468"/>
    </location>
</feature>
<sequence length="501" mass="57328">MNRGGLYRFYEILPGALSWLTLILIVVLSWGLPTAVSIFIILFDVYWLLKTIYMSFHLRSTYVAMRKNLKVDWLERLKDVPEWESVHHLVIFPFYDEPYEVVRESFESLAKSNYPFEKMLVVLATEAKAGESAQKAAKKIEAEFGGKFLKFLATTHPAGLPGEVPGKGANEAWAAREAERLLIQPLGIPAKKIMVSVFDIDTHVFPEYFGCLSHAFLTSPDPLRAVYQPVPLFTNNIYQAPAFARVVAFSCTFWQMMQQARPERLTTFSSQSIPFTVLRDIGFWATDAVSEDSRVFWQAYLRYDGDFRVVPLEYPVSMDANVTSTFWGTLKSLYKQQRRWGWGAENIPYMLDGFRKNPRISRAKKWYWSFHTLEGFHSWATNSIMIFALGWLPAIIGSGDFSRSLLSYSLPQVTRFIIGVSMIGVATSAMVSIFLLPARPASVKRINYLWYVLEWILIPVTLIVFGAFPGLEAQTRLMLGGRFRLGFWVTPKSRWREADAV</sequence>